<dbReference type="Proteomes" id="UP000324800">
    <property type="component" value="Unassembled WGS sequence"/>
</dbReference>
<accession>A0A5J4WYT0</accession>
<dbReference type="EMBL" id="SNRW01000588">
    <property type="protein sequence ID" value="KAA6400278.1"/>
    <property type="molecule type" value="Genomic_DNA"/>
</dbReference>
<name>A0A5J4WYT0_9EUKA</name>
<proteinExistence type="predicted"/>
<organism evidence="1 2">
    <name type="scientific">Streblomastix strix</name>
    <dbReference type="NCBI Taxonomy" id="222440"/>
    <lineage>
        <taxon>Eukaryota</taxon>
        <taxon>Metamonada</taxon>
        <taxon>Preaxostyla</taxon>
        <taxon>Oxymonadida</taxon>
        <taxon>Streblomastigidae</taxon>
        <taxon>Streblomastix</taxon>
    </lineage>
</organism>
<reference evidence="1 2" key="1">
    <citation type="submission" date="2019-03" db="EMBL/GenBank/DDBJ databases">
        <title>Single cell metagenomics reveals metabolic interactions within the superorganism composed of flagellate Streblomastix strix and complex community of Bacteroidetes bacteria on its surface.</title>
        <authorList>
            <person name="Treitli S.C."/>
            <person name="Kolisko M."/>
            <person name="Husnik F."/>
            <person name="Keeling P."/>
            <person name="Hampl V."/>
        </authorList>
    </citation>
    <scope>NUCLEOTIDE SEQUENCE [LARGE SCALE GENOMIC DNA]</scope>
    <source>
        <strain evidence="1">ST1C</strain>
    </source>
</reference>
<sequence>MRQGHETTGPKKPGRKGMVERIIYNVLATLDELDLPSAIMIHEYVSRVQPCSLALVYKALHHARMSYKQLVKV</sequence>
<dbReference type="AlphaFoldDB" id="A0A5J4WYT0"/>
<gene>
    <name evidence="1" type="ORF">EZS28_004187</name>
</gene>
<evidence type="ECO:0000313" key="2">
    <source>
        <dbReference type="Proteomes" id="UP000324800"/>
    </source>
</evidence>
<evidence type="ECO:0000313" key="1">
    <source>
        <dbReference type="EMBL" id="KAA6400278.1"/>
    </source>
</evidence>
<comment type="caution">
    <text evidence="1">The sequence shown here is derived from an EMBL/GenBank/DDBJ whole genome shotgun (WGS) entry which is preliminary data.</text>
</comment>
<protein>
    <submittedName>
        <fullName evidence="1">Uncharacterized protein</fullName>
    </submittedName>
</protein>